<dbReference type="GO" id="GO:0046872">
    <property type="term" value="F:metal ion binding"/>
    <property type="evidence" value="ECO:0007669"/>
    <property type="project" value="UniProtKB-KW"/>
</dbReference>
<evidence type="ECO:0000256" key="2">
    <source>
        <dbReference type="ARBA" id="ARBA00022723"/>
    </source>
</evidence>
<evidence type="ECO:0000259" key="5">
    <source>
        <dbReference type="PROSITE" id="PS51891"/>
    </source>
</evidence>
<evidence type="ECO:0000256" key="1">
    <source>
        <dbReference type="ARBA" id="ARBA00005495"/>
    </source>
</evidence>
<keyword evidence="2" id="KW-0479">Metal-binding</keyword>
<accession>A0AAD7B5M0</accession>
<protein>
    <submittedName>
        <fullName evidence="6">Mss4-like protein</fullName>
    </submittedName>
</protein>
<dbReference type="AlphaFoldDB" id="A0AAD7B5M0"/>
<gene>
    <name evidence="6" type="ORF">FB45DRAFT_941727</name>
</gene>
<reference evidence="6" key="1">
    <citation type="submission" date="2023-03" db="EMBL/GenBank/DDBJ databases">
        <title>Massive genome expansion in bonnet fungi (Mycena s.s.) driven by repeated elements and novel gene families across ecological guilds.</title>
        <authorList>
            <consortium name="Lawrence Berkeley National Laboratory"/>
            <person name="Harder C.B."/>
            <person name="Miyauchi S."/>
            <person name="Viragh M."/>
            <person name="Kuo A."/>
            <person name="Thoen E."/>
            <person name="Andreopoulos B."/>
            <person name="Lu D."/>
            <person name="Skrede I."/>
            <person name="Drula E."/>
            <person name="Henrissat B."/>
            <person name="Morin E."/>
            <person name="Kohler A."/>
            <person name="Barry K."/>
            <person name="LaButti K."/>
            <person name="Morin E."/>
            <person name="Salamov A."/>
            <person name="Lipzen A."/>
            <person name="Mereny Z."/>
            <person name="Hegedus B."/>
            <person name="Baldrian P."/>
            <person name="Stursova M."/>
            <person name="Weitz H."/>
            <person name="Taylor A."/>
            <person name="Grigoriev I.V."/>
            <person name="Nagy L.G."/>
            <person name="Martin F."/>
            <person name="Kauserud H."/>
        </authorList>
    </citation>
    <scope>NUCLEOTIDE SEQUENCE</scope>
    <source>
        <strain evidence="6">9284</strain>
    </source>
</reference>
<comment type="caution">
    <text evidence="6">The sequence shown here is derived from an EMBL/GenBank/DDBJ whole genome shotgun (WGS) entry which is preliminary data.</text>
</comment>
<dbReference type="InterPro" id="IPR011057">
    <property type="entry name" value="Mss4-like_sf"/>
</dbReference>
<dbReference type="InterPro" id="IPR006913">
    <property type="entry name" value="CENP-V/GFA"/>
</dbReference>
<dbReference type="EMBL" id="JARKIF010000034">
    <property type="protein sequence ID" value="KAJ7610823.1"/>
    <property type="molecule type" value="Genomic_DNA"/>
</dbReference>
<dbReference type="Pfam" id="PF04828">
    <property type="entry name" value="GFA"/>
    <property type="match status" value="1"/>
</dbReference>
<dbReference type="Proteomes" id="UP001221142">
    <property type="component" value="Unassembled WGS sequence"/>
</dbReference>
<organism evidence="6 7">
    <name type="scientific">Roridomyces roridus</name>
    <dbReference type="NCBI Taxonomy" id="1738132"/>
    <lineage>
        <taxon>Eukaryota</taxon>
        <taxon>Fungi</taxon>
        <taxon>Dikarya</taxon>
        <taxon>Basidiomycota</taxon>
        <taxon>Agaricomycotina</taxon>
        <taxon>Agaricomycetes</taxon>
        <taxon>Agaricomycetidae</taxon>
        <taxon>Agaricales</taxon>
        <taxon>Marasmiineae</taxon>
        <taxon>Mycenaceae</taxon>
        <taxon>Roridomyces</taxon>
    </lineage>
</organism>
<comment type="similarity">
    <text evidence="1">Belongs to the Gfa family.</text>
</comment>
<keyword evidence="4" id="KW-0456">Lyase</keyword>
<dbReference type="SUPFAM" id="SSF51316">
    <property type="entry name" value="Mss4-like"/>
    <property type="match status" value="1"/>
</dbReference>
<dbReference type="PANTHER" id="PTHR33337">
    <property type="entry name" value="GFA DOMAIN-CONTAINING PROTEIN"/>
    <property type="match status" value="1"/>
</dbReference>
<name>A0AAD7B5M0_9AGAR</name>
<dbReference type="PANTHER" id="PTHR33337:SF40">
    <property type="entry name" value="CENP-V_GFA DOMAIN-CONTAINING PROTEIN-RELATED"/>
    <property type="match status" value="1"/>
</dbReference>
<feature type="domain" description="CENP-V/GFA" evidence="5">
    <location>
        <begin position="5"/>
        <end position="111"/>
    </location>
</feature>
<evidence type="ECO:0000256" key="4">
    <source>
        <dbReference type="ARBA" id="ARBA00023239"/>
    </source>
</evidence>
<proteinExistence type="inferred from homology"/>
<evidence type="ECO:0000313" key="6">
    <source>
        <dbReference type="EMBL" id="KAJ7610823.1"/>
    </source>
</evidence>
<evidence type="ECO:0000313" key="7">
    <source>
        <dbReference type="Proteomes" id="UP001221142"/>
    </source>
</evidence>
<keyword evidence="7" id="KW-1185">Reference proteome</keyword>
<sequence>MTTLMKGSCSCGALSFSLQEKPLFSMYCHCTKCQRAHGAVFVAAMHFSPSALTWTHTAENEPLEEKLTRVALYRCKQCHCSPVTQIFASKNWVISPVHLERDADGNIIDWEDVKPTCHIWYGNRVLDVADSLPKWEGFPRTSTRLDSD</sequence>
<dbReference type="PROSITE" id="PS51891">
    <property type="entry name" value="CENP_V_GFA"/>
    <property type="match status" value="1"/>
</dbReference>
<dbReference type="Gene3D" id="3.90.1590.10">
    <property type="entry name" value="glutathione-dependent formaldehyde- activating enzyme (gfa)"/>
    <property type="match status" value="1"/>
</dbReference>
<evidence type="ECO:0000256" key="3">
    <source>
        <dbReference type="ARBA" id="ARBA00022833"/>
    </source>
</evidence>
<keyword evidence="3" id="KW-0862">Zinc</keyword>
<dbReference type="GO" id="GO:0016846">
    <property type="term" value="F:carbon-sulfur lyase activity"/>
    <property type="evidence" value="ECO:0007669"/>
    <property type="project" value="InterPro"/>
</dbReference>